<evidence type="ECO:0000313" key="2">
    <source>
        <dbReference type="EMBL" id="KKO07829.1"/>
    </source>
</evidence>
<accession>A0A0F9YSY4</accession>
<dbReference type="PROSITE" id="PS50206">
    <property type="entry name" value="RHODANESE_3"/>
    <property type="match status" value="1"/>
</dbReference>
<comment type="caution">
    <text evidence="2">The sequence shown here is derived from an EMBL/GenBank/DDBJ whole genome shotgun (WGS) entry which is preliminary data.</text>
</comment>
<dbReference type="CDD" id="cd00158">
    <property type="entry name" value="RHOD"/>
    <property type="match status" value="1"/>
</dbReference>
<reference evidence="2" key="1">
    <citation type="journal article" date="2015" name="Nature">
        <title>Complex archaea that bridge the gap between prokaryotes and eukaryotes.</title>
        <authorList>
            <person name="Spang A."/>
            <person name="Saw J.H."/>
            <person name="Jorgensen S.L."/>
            <person name="Zaremba-Niedzwiedzka K."/>
            <person name="Martijn J."/>
            <person name="Lind A.E."/>
            <person name="van Eijk R."/>
            <person name="Schleper C."/>
            <person name="Guy L."/>
            <person name="Ettema T.J."/>
        </authorList>
    </citation>
    <scope>NUCLEOTIDE SEQUENCE</scope>
</reference>
<protein>
    <recommendedName>
        <fullName evidence="1">Rhodanese domain-containing protein</fullName>
    </recommendedName>
</protein>
<dbReference type="PANTHER" id="PTHR45431:SF3">
    <property type="entry name" value="RHODANESE-LIKE DOMAIN-CONTAINING PROTEIN 15, CHLOROPLASTIC"/>
    <property type="match status" value="1"/>
</dbReference>
<dbReference type="EMBL" id="LAZR01000011">
    <property type="protein sequence ID" value="KKO07829.1"/>
    <property type="molecule type" value="Genomic_DNA"/>
</dbReference>
<feature type="domain" description="Rhodanese" evidence="1">
    <location>
        <begin position="43"/>
        <end position="128"/>
    </location>
</feature>
<organism evidence="2">
    <name type="scientific">marine sediment metagenome</name>
    <dbReference type="NCBI Taxonomy" id="412755"/>
    <lineage>
        <taxon>unclassified sequences</taxon>
        <taxon>metagenomes</taxon>
        <taxon>ecological metagenomes</taxon>
    </lineage>
</organism>
<dbReference type="AlphaFoldDB" id="A0A0F9YSY4"/>
<dbReference type="Gene3D" id="3.40.250.10">
    <property type="entry name" value="Rhodanese-like domain"/>
    <property type="match status" value="1"/>
</dbReference>
<sequence length="128" mass="14334">MVTFGNVNTITMKNLLFFVLLISVQFAEAQMESQSITEFVGFDSSTEILLDVRTPEEFAAGCVDGAININWFSNEFNNQVAVLDKSKKLYVYCKKGGRSLKSQSRLKELGFTHVVDLKGGYDAYSLKK</sequence>
<gene>
    <name evidence="2" type="ORF">LCGC14_0051710</name>
</gene>
<evidence type="ECO:0000259" key="1">
    <source>
        <dbReference type="PROSITE" id="PS50206"/>
    </source>
</evidence>
<dbReference type="InterPro" id="IPR052367">
    <property type="entry name" value="Thiosulfate_ST/Rhodanese-like"/>
</dbReference>
<dbReference type="InterPro" id="IPR001763">
    <property type="entry name" value="Rhodanese-like_dom"/>
</dbReference>
<dbReference type="PANTHER" id="PTHR45431">
    <property type="entry name" value="RHODANESE-LIKE DOMAIN-CONTAINING PROTEIN 15, CHLOROPLASTIC"/>
    <property type="match status" value="1"/>
</dbReference>
<dbReference type="SUPFAM" id="SSF52821">
    <property type="entry name" value="Rhodanese/Cell cycle control phosphatase"/>
    <property type="match status" value="1"/>
</dbReference>
<dbReference type="InterPro" id="IPR036873">
    <property type="entry name" value="Rhodanese-like_dom_sf"/>
</dbReference>
<name>A0A0F9YSY4_9ZZZZ</name>
<proteinExistence type="predicted"/>
<dbReference type="Pfam" id="PF00581">
    <property type="entry name" value="Rhodanese"/>
    <property type="match status" value="1"/>
</dbReference>
<dbReference type="SMART" id="SM00450">
    <property type="entry name" value="RHOD"/>
    <property type="match status" value="1"/>
</dbReference>